<gene>
    <name evidence="2" type="ORF">GCM10020221_09460</name>
</gene>
<dbReference type="Proteomes" id="UP001501102">
    <property type="component" value="Unassembled WGS sequence"/>
</dbReference>
<feature type="region of interest" description="Disordered" evidence="1">
    <location>
        <begin position="47"/>
        <end position="66"/>
    </location>
</feature>
<protein>
    <submittedName>
        <fullName evidence="2">Uncharacterized protein</fullName>
    </submittedName>
</protein>
<organism evidence="2 3">
    <name type="scientific">Streptomyces thioluteus</name>
    <dbReference type="NCBI Taxonomy" id="66431"/>
    <lineage>
        <taxon>Bacteria</taxon>
        <taxon>Bacillati</taxon>
        <taxon>Actinomycetota</taxon>
        <taxon>Actinomycetes</taxon>
        <taxon>Kitasatosporales</taxon>
        <taxon>Streptomycetaceae</taxon>
        <taxon>Streptomyces</taxon>
    </lineage>
</organism>
<feature type="compositionally biased region" description="Low complexity" evidence="1">
    <location>
        <begin position="56"/>
        <end position="66"/>
    </location>
</feature>
<name>A0ABN3WJR6_STRTU</name>
<reference evidence="2 3" key="1">
    <citation type="journal article" date="2019" name="Int. J. Syst. Evol. Microbiol.">
        <title>The Global Catalogue of Microorganisms (GCM) 10K type strain sequencing project: providing services to taxonomists for standard genome sequencing and annotation.</title>
        <authorList>
            <consortium name="The Broad Institute Genomics Platform"/>
            <consortium name="The Broad Institute Genome Sequencing Center for Infectious Disease"/>
            <person name="Wu L."/>
            <person name="Ma J."/>
        </authorList>
    </citation>
    <scope>NUCLEOTIDE SEQUENCE [LARGE SCALE GENOMIC DNA]</scope>
    <source>
        <strain evidence="2 3">JCM 4087</strain>
    </source>
</reference>
<evidence type="ECO:0000313" key="3">
    <source>
        <dbReference type="Proteomes" id="UP001501102"/>
    </source>
</evidence>
<evidence type="ECO:0000313" key="2">
    <source>
        <dbReference type="EMBL" id="GAA2915759.1"/>
    </source>
</evidence>
<dbReference type="EMBL" id="BAAAXZ010000034">
    <property type="protein sequence ID" value="GAA2915759.1"/>
    <property type="molecule type" value="Genomic_DNA"/>
</dbReference>
<comment type="caution">
    <text evidence="2">The sequence shown here is derived from an EMBL/GenBank/DDBJ whole genome shotgun (WGS) entry which is preliminary data.</text>
</comment>
<proteinExistence type="predicted"/>
<keyword evidence="3" id="KW-1185">Reference proteome</keyword>
<accession>A0ABN3WJR6</accession>
<evidence type="ECO:0000256" key="1">
    <source>
        <dbReference type="SAM" id="MobiDB-lite"/>
    </source>
</evidence>
<sequence>MPDVREDGVVGGGVGRGIEGGLDGLADHGAVEEAADEDDVGQVVVDREEGERGEQAARGGAAGRAPGEGVRLLLEPCHFALQ</sequence>